<proteinExistence type="predicted"/>
<evidence type="ECO:0000313" key="1">
    <source>
        <dbReference type="EMBL" id="GMG29068.1"/>
    </source>
</evidence>
<dbReference type="EMBL" id="BSYA01000052">
    <property type="protein sequence ID" value="GMG29068.1"/>
    <property type="molecule type" value="Genomic_DNA"/>
</dbReference>
<protein>
    <submittedName>
        <fullName evidence="1">Unnamed protein product</fullName>
    </submittedName>
</protein>
<gene>
    <name evidence="1" type="ORF">Aory04_000538000</name>
</gene>
<sequence>MYLLQYRAGAKLRPPRSVIVAKHESLPNPEGDSNLHLDETFIMGIFSDLALSTDNKVGIVLATLELTWLPVYFSGRDAVPVGGKEEHPEQVHLRSLDLTTSCEQPRMSTCFAVLHGVNLHCNEPRAHKRRAALEEMSE</sequence>
<dbReference type="AlphaFoldDB" id="A0AAN4YFJ3"/>
<evidence type="ECO:0000313" key="2">
    <source>
        <dbReference type="Proteomes" id="UP001165205"/>
    </source>
</evidence>
<name>A0AAN4YFJ3_ASPOZ</name>
<comment type="caution">
    <text evidence="1">The sequence shown here is derived from an EMBL/GenBank/DDBJ whole genome shotgun (WGS) entry which is preliminary data.</text>
</comment>
<dbReference type="Proteomes" id="UP001165205">
    <property type="component" value="Unassembled WGS sequence"/>
</dbReference>
<accession>A0AAN4YFJ3</accession>
<reference evidence="1" key="1">
    <citation type="submission" date="2023-04" db="EMBL/GenBank/DDBJ databases">
        <title>Aspergillus oryzae NBRC 4228.</title>
        <authorList>
            <person name="Ichikawa N."/>
            <person name="Sato H."/>
            <person name="Tonouchi N."/>
        </authorList>
    </citation>
    <scope>NUCLEOTIDE SEQUENCE</scope>
    <source>
        <strain evidence="1">NBRC 4228</strain>
    </source>
</reference>
<organism evidence="1 2">
    <name type="scientific">Aspergillus oryzae</name>
    <name type="common">Yellow koji mold</name>
    <dbReference type="NCBI Taxonomy" id="5062"/>
    <lineage>
        <taxon>Eukaryota</taxon>
        <taxon>Fungi</taxon>
        <taxon>Dikarya</taxon>
        <taxon>Ascomycota</taxon>
        <taxon>Pezizomycotina</taxon>
        <taxon>Eurotiomycetes</taxon>
        <taxon>Eurotiomycetidae</taxon>
        <taxon>Eurotiales</taxon>
        <taxon>Aspergillaceae</taxon>
        <taxon>Aspergillus</taxon>
        <taxon>Aspergillus subgen. Circumdati</taxon>
    </lineage>
</organism>